<dbReference type="InterPro" id="IPR036881">
    <property type="entry name" value="Glyco_hydro_3_C_sf"/>
</dbReference>
<reference evidence="9 10" key="1">
    <citation type="submission" date="2017-04" db="EMBL/GenBank/DDBJ databases">
        <authorList>
            <person name="Afonso C.L."/>
            <person name="Miller P.J."/>
            <person name="Scott M.A."/>
            <person name="Spackman E."/>
            <person name="Goraichik I."/>
            <person name="Dimitrov K.M."/>
            <person name="Suarez D.L."/>
            <person name="Swayne D.E."/>
        </authorList>
    </citation>
    <scope>NUCLEOTIDE SEQUENCE [LARGE SCALE GENOMIC DNA]</scope>
    <source>
        <strain evidence="9 10">N3/975</strain>
    </source>
</reference>
<dbReference type="InterPro" id="IPR017853">
    <property type="entry name" value="GH"/>
</dbReference>
<dbReference type="InterPro" id="IPR019800">
    <property type="entry name" value="Glyco_hydro_3_AS"/>
</dbReference>
<dbReference type="AlphaFoldDB" id="A0A1X7GZF5"/>
<dbReference type="GO" id="GO:0005975">
    <property type="term" value="P:carbohydrate metabolic process"/>
    <property type="evidence" value="ECO:0007669"/>
    <property type="project" value="InterPro"/>
</dbReference>
<evidence type="ECO:0000259" key="7">
    <source>
        <dbReference type="Pfam" id="PF00933"/>
    </source>
</evidence>
<comment type="catalytic activity">
    <reaction evidence="1">
        <text>Hydrolysis of terminal non-reducing N-acetyl-D-hexosamine residues in N-acetyl-beta-D-hexosaminides.</text>
        <dbReference type="EC" id="3.2.1.52"/>
    </reaction>
</comment>
<dbReference type="Pfam" id="PF01915">
    <property type="entry name" value="Glyco_hydro_3_C"/>
    <property type="match status" value="1"/>
</dbReference>
<dbReference type="GO" id="GO:0009254">
    <property type="term" value="P:peptidoglycan turnover"/>
    <property type="evidence" value="ECO:0007669"/>
    <property type="project" value="TreeGrafter"/>
</dbReference>
<dbReference type="RefSeq" id="WP_208918347.1">
    <property type="nucleotide sequence ID" value="NZ_LT840184.1"/>
</dbReference>
<dbReference type="Gene3D" id="3.40.50.1700">
    <property type="entry name" value="Glycoside hydrolase family 3 C-terminal domain"/>
    <property type="match status" value="1"/>
</dbReference>
<name>A0A1X7GZF5_9BACL</name>
<evidence type="ECO:0000256" key="1">
    <source>
        <dbReference type="ARBA" id="ARBA00001231"/>
    </source>
</evidence>
<evidence type="ECO:0000256" key="3">
    <source>
        <dbReference type="ARBA" id="ARBA00012663"/>
    </source>
</evidence>
<accession>A0A1X7GZF5</accession>
<protein>
    <recommendedName>
        <fullName evidence="3">beta-N-acetylhexosaminidase</fullName>
        <ecNumber evidence="3">3.2.1.52</ecNumber>
    </recommendedName>
</protein>
<feature type="domain" description="Glycoside hydrolase family 3 N-terminal" evidence="7">
    <location>
        <begin position="68"/>
        <end position="386"/>
    </location>
</feature>
<feature type="domain" description="Glycoside hydrolase family 3 C-terminal" evidence="8">
    <location>
        <begin position="425"/>
        <end position="590"/>
    </location>
</feature>
<gene>
    <name evidence="9" type="ORF">SAMN05661091_1408</name>
</gene>
<dbReference type="InterPro" id="IPR002772">
    <property type="entry name" value="Glyco_hydro_3_C"/>
</dbReference>
<dbReference type="InterPro" id="IPR001764">
    <property type="entry name" value="Glyco_hydro_3_N"/>
</dbReference>
<dbReference type="SUPFAM" id="SSF52279">
    <property type="entry name" value="Beta-D-glucan exohydrolase, C-terminal domain"/>
    <property type="match status" value="1"/>
</dbReference>
<dbReference type="PRINTS" id="PR00133">
    <property type="entry name" value="GLHYDRLASE3"/>
</dbReference>
<dbReference type="PROSITE" id="PS00775">
    <property type="entry name" value="GLYCOSYL_HYDROL_F3"/>
    <property type="match status" value="1"/>
</dbReference>
<dbReference type="InterPro" id="IPR050226">
    <property type="entry name" value="NagZ_Beta-hexosaminidase"/>
</dbReference>
<evidence type="ECO:0000256" key="4">
    <source>
        <dbReference type="ARBA" id="ARBA00022801"/>
    </source>
</evidence>
<sequence>MKKKVALIFTSILVIAATVMFIWDQSNSQVKNKEPKPVQSATVTEILSDEISIEDKAKKLVALMNDKEKIGQLVMYTPTVQADSFSSKMIKEYYVGSALLNGQMSSAAKTAQFTNQLQEWASESRLGIPLFISGDMEYGTAQRVPGEATILPRQMAIGATGNVKYAEQAARVTAIEAKAMGFHWSYSPVVDVNSNLQNPVIGVRSFGENTKLVSDMAVAQVKGYQSEGVLSSAKHFPGHGDTGFDTHSTLSKISYSEDVLRQVHLPPFQAVIKQGIESIMTSHIIIESIDPELPATLSEKVLTGLLRDDLDFEGIIITDAMIMEAISKNWGAGEAAVMAVNAGADIVMANGSVDDQIDTLDSLYEALQAGKIERSRVDESVERIVTYKLKLNMFHNRFVDVENATEVVGNEEHWKIAERIALDSITLVKNDNVLPFDPQTNETTLVVSVAYANRIAETVKRVSKGEVIAYQAAPATGERLDATKEAVEKALEQAKKADRIIVFTQSDREIPQGQIDLVNKLVATGKPVVAVSLGNPGDLLGYLDVKAYVSAYALDNWYWLTPIPVSWDAAIQVIFGSKPMGKLPVTLNTSYARDFGLSYP</sequence>
<evidence type="ECO:0000259" key="8">
    <source>
        <dbReference type="Pfam" id="PF01915"/>
    </source>
</evidence>
<dbReference type="Pfam" id="PF00933">
    <property type="entry name" value="Glyco_hydro_3"/>
    <property type="match status" value="1"/>
</dbReference>
<dbReference type="EMBL" id="LT840184">
    <property type="protein sequence ID" value="SMF77182.1"/>
    <property type="molecule type" value="Genomic_DNA"/>
</dbReference>
<dbReference type="PANTHER" id="PTHR30480:SF13">
    <property type="entry name" value="BETA-HEXOSAMINIDASE"/>
    <property type="match status" value="1"/>
</dbReference>
<keyword evidence="5 6" id="KW-0326">Glycosidase</keyword>
<dbReference type="GO" id="GO:0004563">
    <property type="term" value="F:beta-N-acetylhexosaminidase activity"/>
    <property type="evidence" value="ECO:0007669"/>
    <property type="project" value="UniProtKB-EC"/>
</dbReference>
<keyword evidence="4 6" id="KW-0378">Hydrolase</keyword>
<dbReference type="PANTHER" id="PTHR30480">
    <property type="entry name" value="BETA-HEXOSAMINIDASE-RELATED"/>
    <property type="match status" value="1"/>
</dbReference>
<dbReference type="Proteomes" id="UP000192940">
    <property type="component" value="Chromosome I"/>
</dbReference>
<evidence type="ECO:0000256" key="5">
    <source>
        <dbReference type="ARBA" id="ARBA00023295"/>
    </source>
</evidence>
<dbReference type="EC" id="3.2.1.52" evidence="3"/>
<proteinExistence type="inferred from homology"/>
<dbReference type="InterPro" id="IPR036962">
    <property type="entry name" value="Glyco_hydro_3_N_sf"/>
</dbReference>
<organism evidence="9 10">
    <name type="scientific">Paenibacillus uliginis N3/975</name>
    <dbReference type="NCBI Taxonomy" id="1313296"/>
    <lineage>
        <taxon>Bacteria</taxon>
        <taxon>Bacillati</taxon>
        <taxon>Bacillota</taxon>
        <taxon>Bacilli</taxon>
        <taxon>Bacillales</taxon>
        <taxon>Paenibacillaceae</taxon>
        <taxon>Paenibacillus</taxon>
    </lineage>
</organism>
<dbReference type="SUPFAM" id="SSF51445">
    <property type="entry name" value="(Trans)glycosidases"/>
    <property type="match status" value="1"/>
</dbReference>
<keyword evidence="10" id="KW-1185">Reference proteome</keyword>
<comment type="similarity">
    <text evidence="2 6">Belongs to the glycosyl hydrolase 3 family.</text>
</comment>
<evidence type="ECO:0000313" key="9">
    <source>
        <dbReference type="EMBL" id="SMF77182.1"/>
    </source>
</evidence>
<evidence type="ECO:0000313" key="10">
    <source>
        <dbReference type="Proteomes" id="UP000192940"/>
    </source>
</evidence>
<evidence type="ECO:0000256" key="6">
    <source>
        <dbReference type="RuleBase" id="RU361161"/>
    </source>
</evidence>
<evidence type="ECO:0000256" key="2">
    <source>
        <dbReference type="ARBA" id="ARBA00005336"/>
    </source>
</evidence>
<dbReference type="Gene3D" id="3.20.20.300">
    <property type="entry name" value="Glycoside hydrolase, family 3, N-terminal domain"/>
    <property type="match status" value="1"/>
</dbReference>
<dbReference type="STRING" id="1313296.SAMN05661091_1408"/>